<sequence>MHRAYRAAGGAPYRITVRGGAAVARTREPAGSPALAGGETAGSTAVLLRAVVPRAVVLRRAGDQRA</sequence>
<comment type="caution">
    <text evidence="1">The sequence shown here is derived from an EMBL/GenBank/DDBJ whole genome shotgun (WGS) entry which is preliminary data.</text>
</comment>
<accession>A0A918Y7W3</accession>
<gene>
    <name evidence="1" type="ORF">GCM10010508_54530</name>
</gene>
<organism evidence="1 2">
    <name type="scientific">Streptomyces naganishii JCM 4654</name>
    <dbReference type="NCBI Taxonomy" id="1306179"/>
    <lineage>
        <taxon>Bacteria</taxon>
        <taxon>Bacillati</taxon>
        <taxon>Actinomycetota</taxon>
        <taxon>Actinomycetes</taxon>
        <taxon>Kitasatosporales</taxon>
        <taxon>Streptomycetaceae</taxon>
        <taxon>Streptomyces</taxon>
    </lineage>
</organism>
<proteinExistence type="predicted"/>
<dbReference type="Proteomes" id="UP000608955">
    <property type="component" value="Unassembled WGS sequence"/>
</dbReference>
<dbReference type="AlphaFoldDB" id="A0A918Y7W3"/>
<name>A0A918Y7W3_9ACTN</name>
<evidence type="ECO:0000313" key="2">
    <source>
        <dbReference type="Proteomes" id="UP000608955"/>
    </source>
</evidence>
<protein>
    <submittedName>
        <fullName evidence="1">Uncharacterized protein</fullName>
    </submittedName>
</protein>
<keyword evidence="2" id="KW-1185">Reference proteome</keyword>
<reference evidence="1" key="2">
    <citation type="submission" date="2020-09" db="EMBL/GenBank/DDBJ databases">
        <authorList>
            <person name="Sun Q."/>
            <person name="Ohkuma M."/>
        </authorList>
    </citation>
    <scope>NUCLEOTIDE SEQUENCE</scope>
    <source>
        <strain evidence="1">JCM 4654</strain>
    </source>
</reference>
<reference evidence="1" key="1">
    <citation type="journal article" date="2014" name="Int. J. Syst. Evol. Microbiol.">
        <title>Complete genome sequence of Corynebacterium casei LMG S-19264T (=DSM 44701T), isolated from a smear-ripened cheese.</title>
        <authorList>
            <consortium name="US DOE Joint Genome Institute (JGI-PGF)"/>
            <person name="Walter F."/>
            <person name="Albersmeier A."/>
            <person name="Kalinowski J."/>
            <person name="Ruckert C."/>
        </authorList>
    </citation>
    <scope>NUCLEOTIDE SEQUENCE</scope>
    <source>
        <strain evidence="1">JCM 4654</strain>
    </source>
</reference>
<evidence type="ECO:0000313" key="1">
    <source>
        <dbReference type="EMBL" id="GHD94332.1"/>
    </source>
</evidence>
<dbReference type="EMBL" id="BMVF01000017">
    <property type="protein sequence ID" value="GHD94332.1"/>
    <property type="molecule type" value="Genomic_DNA"/>
</dbReference>